<comment type="caution">
    <text evidence="1">The sequence shown here is derived from an EMBL/GenBank/DDBJ whole genome shotgun (WGS) entry which is preliminary data.</text>
</comment>
<evidence type="ECO:0000313" key="1">
    <source>
        <dbReference type="EMBL" id="KAF9594223.1"/>
    </source>
</evidence>
<reference evidence="1 2" key="1">
    <citation type="submission" date="2020-10" db="EMBL/GenBank/DDBJ databases">
        <title>The Coptis chinensis genome and diversification of protoberbering-type alkaloids.</title>
        <authorList>
            <person name="Wang B."/>
            <person name="Shu S."/>
            <person name="Song C."/>
            <person name="Liu Y."/>
        </authorList>
    </citation>
    <scope>NUCLEOTIDE SEQUENCE [LARGE SCALE GENOMIC DNA]</scope>
    <source>
        <strain evidence="1">HL-2020</strain>
        <tissue evidence="1">Leaf</tissue>
    </source>
</reference>
<keyword evidence="2" id="KW-1185">Reference proteome</keyword>
<accession>A0A835HC87</accession>
<protein>
    <submittedName>
        <fullName evidence="1">Uncharacterized protein</fullName>
    </submittedName>
</protein>
<dbReference type="OrthoDB" id="1926761at2759"/>
<gene>
    <name evidence="1" type="ORF">IFM89_028880</name>
</gene>
<dbReference type="Proteomes" id="UP000631114">
    <property type="component" value="Unassembled WGS sequence"/>
</dbReference>
<dbReference type="AlphaFoldDB" id="A0A835HC87"/>
<name>A0A835HC87_9MAGN</name>
<organism evidence="1 2">
    <name type="scientific">Coptis chinensis</name>
    <dbReference type="NCBI Taxonomy" id="261450"/>
    <lineage>
        <taxon>Eukaryota</taxon>
        <taxon>Viridiplantae</taxon>
        <taxon>Streptophyta</taxon>
        <taxon>Embryophyta</taxon>
        <taxon>Tracheophyta</taxon>
        <taxon>Spermatophyta</taxon>
        <taxon>Magnoliopsida</taxon>
        <taxon>Ranunculales</taxon>
        <taxon>Ranunculaceae</taxon>
        <taxon>Coptidoideae</taxon>
        <taxon>Coptis</taxon>
    </lineage>
</organism>
<sequence length="199" mass="22610">MQQQQQNRNIEGILMPRHSQLLECKVSIPTICLIEEEVDRGIQYYLKSLVGRLDLVKMDLNKVKTLVAAKWVLSGRPMHVDETTAMRKLGYFASILANVDLSKKIPNKIWVESKKHGVAFWQEDLAQKGKAVVTLAVGESDVNLEPQGQQLTEKNMSRNQKKKWRQKNRAVIVREEHEPSQQEIVVVEGNGVGIIEISS</sequence>
<proteinExistence type="predicted"/>
<evidence type="ECO:0000313" key="2">
    <source>
        <dbReference type="Proteomes" id="UP000631114"/>
    </source>
</evidence>
<dbReference type="EMBL" id="JADFTS010000008">
    <property type="protein sequence ID" value="KAF9594223.1"/>
    <property type="molecule type" value="Genomic_DNA"/>
</dbReference>